<dbReference type="RefSeq" id="WP_151968850.1">
    <property type="nucleotide sequence ID" value="NZ_AP019860.1"/>
</dbReference>
<sequence>MSSAKRKRIRIFMIIFILLVTPVVVLWFTLTQPTFSKNSLSTKTINSEKLKEHVVTLSQTFYPRNEVSIDNLNKCADYIYEHFTKAGATEVQFQEYETGRRTYKNVTAIFGKKTNKRIVIGAHYDTCGMTPGADDNASGVAGLIELGYLLQKYPLDRTIELVAYTLEEPPNFKTKWMGSYVHAKRSHDAGIQIDLMISLEMIGYFTDEKKQQYPFPLLKLFYPTQGNFIAIVSHLADISETRKLKVGMQGATDVPVYSINAPAALQGIDFSDHHNYWKFGAPGLMVTDTAFMRNFQYHKLGDTANRLNYDKMGKVVVAVYEAIAIW</sequence>
<dbReference type="GO" id="GO:0006508">
    <property type="term" value="P:proteolysis"/>
    <property type="evidence" value="ECO:0007669"/>
    <property type="project" value="InterPro"/>
</dbReference>
<dbReference type="InterPro" id="IPR007484">
    <property type="entry name" value="Peptidase_M28"/>
</dbReference>
<dbReference type="OrthoDB" id="9762302at2"/>
<keyword evidence="4" id="KW-1185">Reference proteome</keyword>
<dbReference type="PANTHER" id="PTHR12147:SF26">
    <property type="entry name" value="PEPTIDASE M28 DOMAIN-CONTAINING PROTEIN"/>
    <property type="match status" value="1"/>
</dbReference>
<gene>
    <name evidence="3" type="ORF">UABAM_03076</name>
</gene>
<keyword evidence="1" id="KW-0472">Membrane</keyword>
<evidence type="ECO:0000313" key="4">
    <source>
        <dbReference type="Proteomes" id="UP000326354"/>
    </source>
</evidence>
<evidence type="ECO:0000313" key="3">
    <source>
        <dbReference type="EMBL" id="BBM84715.1"/>
    </source>
</evidence>
<dbReference type="Gene3D" id="3.40.630.10">
    <property type="entry name" value="Zn peptidases"/>
    <property type="match status" value="1"/>
</dbReference>
<reference evidence="3 4" key="1">
    <citation type="submission" date="2019-08" db="EMBL/GenBank/DDBJ databases">
        <title>Complete genome sequence of Candidatus Uab amorphum.</title>
        <authorList>
            <person name="Shiratori T."/>
            <person name="Suzuki S."/>
            <person name="Kakizawa Y."/>
            <person name="Ishida K."/>
        </authorList>
    </citation>
    <scope>NUCLEOTIDE SEQUENCE [LARGE SCALE GENOMIC DNA]</scope>
    <source>
        <strain evidence="3 4">SRT547</strain>
    </source>
</reference>
<proteinExistence type="predicted"/>
<dbReference type="KEGG" id="uam:UABAM_03076"/>
<dbReference type="EMBL" id="AP019860">
    <property type="protein sequence ID" value="BBM84715.1"/>
    <property type="molecule type" value="Genomic_DNA"/>
</dbReference>
<dbReference type="GO" id="GO:0008235">
    <property type="term" value="F:metalloexopeptidase activity"/>
    <property type="evidence" value="ECO:0007669"/>
    <property type="project" value="InterPro"/>
</dbReference>
<feature type="transmembrane region" description="Helical" evidence="1">
    <location>
        <begin position="12"/>
        <end position="30"/>
    </location>
</feature>
<evidence type="ECO:0000256" key="1">
    <source>
        <dbReference type="SAM" id="Phobius"/>
    </source>
</evidence>
<organism evidence="3 4">
    <name type="scientific">Uabimicrobium amorphum</name>
    <dbReference type="NCBI Taxonomy" id="2596890"/>
    <lineage>
        <taxon>Bacteria</taxon>
        <taxon>Pseudomonadati</taxon>
        <taxon>Planctomycetota</taxon>
        <taxon>Candidatus Uabimicrobiia</taxon>
        <taxon>Candidatus Uabimicrobiales</taxon>
        <taxon>Candidatus Uabimicrobiaceae</taxon>
        <taxon>Candidatus Uabimicrobium</taxon>
    </lineage>
</organism>
<protein>
    <recommendedName>
        <fullName evidence="2">Peptidase M28 domain-containing protein</fullName>
    </recommendedName>
</protein>
<feature type="domain" description="Peptidase M28" evidence="2">
    <location>
        <begin position="105"/>
        <end position="319"/>
    </location>
</feature>
<evidence type="ECO:0000259" key="2">
    <source>
        <dbReference type="Pfam" id="PF04389"/>
    </source>
</evidence>
<dbReference type="AlphaFoldDB" id="A0A5S9IQA8"/>
<dbReference type="SUPFAM" id="SSF53187">
    <property type="entry name" value="Zn-dependent exopeptidases"/>
    <property type="match status" value="1"/>
</dbReference>
<name>A0A5S9IQA8_UABAM</name>
<dbReference type="Pfam" id="PF04389">
    <property type="entry name" value="Peptidase_M28"/>
    <property type="match status" value="1"/>
</dbReference>
<keyword evidence="1" id="KW-0812">Transmembrane</keyword>
<keyword evidence="1" id="KW-1133">Transmembrane helix</keyword>
<dbReference type="PANTHER" id="PTHR12147">
    <property type="entry name" value="METALLOPEPTIDASE M28 FAMILY MEMBER"/>
    <property type="match status" value="1"/>
</dbReference>
<accession>A0A5S9IQA8</accession>
<dbReference type="InterPro" id="IPR045175">
    <property type="entry name" value="M28_fam"/>
</dbReference>
<dbReference type="Proteomes" id="UP000326354">
    <property type="component" value="Chromosome"/>
</dbReference>